<evidence type="ECO:0000259" key="4">
    <source>
        <dbReference type="PROSITE" id="PS50886"/>
    </source>
</evidence>
<dbReference type="PANTHER" id="PTHR11586:SF37">
    <property type="entry name" value="TRNA-BINDING DOMAIN-CONTAINING PROTEIN"/>
    <property type="match status" value="1"/>
</dbReference>
<dbReference type="PROSITE" id="PS50886">
    <property type="entry name" value="TRBD"/>
    <property type="match status" value="1"/>
</dbReference>
<dbReference type="Gene3D" id="2.40.50.140">
    <property type="entry name" value="Nucleic acid-binding proteins"/>
    <property type="match status" value="1"/>
</dbReference>
<accession>A0A0T9N5Z5</accession>
<dbReference type="InterPro" id="IPR012340">
    <property type="entry name" value="NA-bd_OB-fold"/>
</dbReference>
<evidence type="ECO:0000313" key="5">
    <source>
        <dbReference type="EMBL" id="CNG78002.1"/>
    </source>
</evidence>
<dbReference type="AlphaFoldDB" id="A0A0T9N5Z5"/>
<reference evidence="5 6" key="1">
    <citation type="submission" date="2015-03" db="EMBL/GenBank/DDBJ databases">
        <authorList>
            <person name="Murphy D."/>
        </authorList>
    </citation>
    <scope>NUCLEOTIDE SEQUENCE [LARGE SCALE GENOMIC DNA]</scope>
    <source>
        <strain evidence="5 6">BR165/97</strain>
    </source>
</reference>
<dbReference type="Proteomes" id="UP000038750">
    <property type="component" value="Unassembled WGS sequence"/>
</dbReference>
<dbReference type="OrthoDB" id="9794564at2"/>
<dbReference type="RefSeq" id="WP_016236507.1">
    <property type="nucleotide sequence ID" value="NZ_CP173104.1"/>
</dbReference>
<feature type="domain" description="TRNA-binding" evidence="4">
    <location>
        <begin position="9"/>
        <end position="111"/>
    </location>
</feature>
<evidence type="ECO:0000313" key="6">
    <source>
        <dbReference type="Proteomes" id="UP000038750"/>
    </source>
</evidence>
<organism evidence="5 6">
    <name type="scientific">Yersinia intermedia</name>
    <dbReference type="NCBI Taxonomy" id="631"/>
    <lineage>
        <taxon>Bacteria</taxon>
        <taxon>Pseudomonadati</taxon>
        <taxon>Pseudomonadota</taxon>
        <taxon>Gammaproteobacteria</taxon>
        <taxon>Enterobacterales</taxon>
        <taxon>Yersiniaceae</taxon>
        <taxon>Yersinia</taxon>
    </lineage>
</organism>
<evidence type="ECO:0000256" key="3">
    <source>
        <dbReference type="PROSITE-ProRule" id="PRU00209"/>
    </source>
</evidence>
<dbReference type="EMBL" id="CPZJ01000037">
    <property type="protein sequence ID" value="CNG78002.1"/>
    <property type="molecule type" value="Genomic_DNA"/>
</dbReference>
<dbReference type="SUPFAM" id="SSF50249">
    <property type="entry name" value="Nucleic acid-binding proteins"/>
    <property type="match status" value="1"/>
</dbReference>
<proteinExistence type="predicted"/>
<dbReference type="GO" id="GO:0000049">
    <property type="term" value="F:tRNA binding"/>
    <property type="evidence" value="ECO:0007669"/>
    <property type="project" value="UniProtKB-UniRule"/>
</dbReference>
<keyword evidence="2 3" id="KW-0694">RNA-binding</keyword>
<dbReference type="InterPro" id="IPR051270">
    <property type="entry name" value="Tyrosine-tRNA_ligase_regulator"/>
</dbReference>
<protein>
    <submittedName>
        <fullName evidence="5">tRNA-binding protein</fullName>
    </submittedName>
</protein>
<dbReference type="PANTHER" id="PTHR11586">
    <property type="entry name" value="TRNA-AMINOACYLATION COFACTOR ARC1 FAMILY MEMBER"/>
    <property type="match status" value="1"/>
</dbReference>
<evidence type="ECO:0000256" key="1">
    <source>
        <dbReference type="ARBA" id="ARBA00022555"/>
    </source>
</evidence>
<name>A0A0T9N5Z5_YERIN</name>
<sequence length="111" mass="11997">MKDKASFDSFSALDMRAGTIIRVEESKTSKPTWRMTIDLGPELGTRVSCGAYTNYAAEDLQETQVICIVNLGTMKMGPEKSEVLVLGVSDGSGGTIPLTTEKRVDNGECVF</sequence>
<dbReference type="Pfam" id="PF01588">
    <property type="entry name" value="tRNA_bind"/>
    <property type="match status" value="1"/>
</dbReference>
<gene>
    <name evidence="5" type="primary">csaA</name>
    <name evidence="5" type="ORF">ERS008530_04695</name>
</gene>
<evidence type="ECO:0000256" key="2">
    <source>
        <dbReference type="ARBA" id="ARBA00022884"/>
    </source>
</evidence>
<keyword evidence="1 3" id="KW-0820">tRNA-binding</keyword>
<dbReference type="InterPro" id="IPR002547">
    <property type="entry name" value="tRNA-bd_dom"/>
</dbReference>